<name>A0A0F4LU40_9LACO</name>
<gene>
    <name evidence="6" type="primary">pdhA</name>
    <name evidence="6" type="ORF">JG30_09360</name>
</gene>
<dbReference type="CDD" id="cd02000">
    <property type="entry name" value="TPP_E1_PDC_ADC_BCADC"/>
    <property type="match status" value="1"/>
</dbReference>
<dbReference type="PANTHER" id="PTHR43380">
    <property type="entry name" value="2-OXOISOVALERATE DEHYDROGENASE SUBUNIT ALPHA, MITOCHONDRIAL"/>
    <property type="match status" value="1"/>
</dbReference>
<dbReference type="PANTHER" id="PTHR43380:SF1">
    <property type="entry name" value="2-OXOISOVALERATE DEHYDROGENASE SUBUNIT ALPHA, MITOCHONDRIAL"/>
    <property type="match status" value="1"/>
</dbReference>
<dbReference type="HOGENOM" id="CLU_029393_1_0_9"/>
<reference evidence="6 7" key="1">
    <citation type="submission" date="2015-01" db="EMBL/GenBank/DDBJ databases">
        <title>Comparative genomics of the lactic acid bacteria isolated from the honey bee gut.</title>
        <authorList>
            <person name="Ellegaard K.M."/>
            <person name="Tamarit D."/>
            <person name="Javelind E."/>
            <person name="Olofsson T."/>
            <person name="Andersson S.G."/>
            <person name="Vasquez A."/>
        </authorList>
    </citation>
    <scope>NUCLEOTIDE SEQUENCE [LARGE SCALE GENOMIC DNA]</scope>
    <source>
        <strain evidence="6 7">Bin4</strain>
    </source>
</reference>
<keyword evidence="7" id="KW-1185">Reference proteome</keyword>
<dbReference type="Gene3D" id="3.40.50.970">
    <property type="match status" value="1"/>
</dbReference>
<dbReference type="STRING" id="1218492.JG30_09360"/>
<comment type="cofactor">
    <cofactor evidence="1 4">
        <name>thiamine diphosphate</name>
        <dbReference type="ChEBI" id="CHEBI:58937"/>
    </cofactor>
</comment>
<comment type="function">
    <text evidence="4">The branched-chain alpha-keto dehydrogenase complex catalyzes the overall conversion of alpha-keto acids to acyl-CoA and CO(2). It contains multiple copies of three enzymatic components: branched-chain alpha-keto acid decarboxylase (E1), lipoamide acyltransferase (E2) and lipoamide dehydrogenase (E3).</text>
</comment>
<accession>A0A0F4LU40</accession>
<dbReference type="SUPFAM" id="SSF52518">
    <property type="entry name" value="Thiamin diphosphate-binding fold (THDP-binding)"/>
    <property type="match status" value="1"/>
</dbReference>
<sequence>MKGMIEMAKKSIVDFSKIKKNLSDIPKPIQVINEHAEIVNQDIFDTFSDEQLLEFMKKMVWERALHEQTMNFSRQGRMGFYAPTAGEEASEMGTVLAMEKQDYLLPAYRDIPQLIQHGATITQAYLWSRGHVKGNEFAGRSLMPQIIIGAAYVETAGVALGLKKNGENAIAFSYTGDGGTSQGDSYEGMNFAGAYQVPALFIVQDNNYAISTPRSKQTAAPSLAQKAVACGIPSVQVDGMDIVACYSVAKAARDYIIAGNGPVMIETLTDRYGAHSSAGDDPSRYRTKEEQQPWLDRDPLIRLRQILTNKKLWSDEQEEALVKETKDACKEAIKEADQTEPEKVSDMLKRTFEVPTPELQDEIAKFEEKESK</sequence>
<dbReference type="EC" id="1.2.4.4" evidence="4"/>
<feature type="domain" description="Dehydrogenase E1 component" evidence="5">
    <location>
        <begin position="56"/>
        <end position="342"/>
    </location>
</feature>
<dbReference type="InterPro" id="IPR001017">
    <property type="entry name" value="DH_E1"/>
</dbReference>
<evidence type="ECO:0000256" key="2">
    <source>
        <dbReference type="ARBA" id="ARBA00023002"/>
    </source>
</evidence>
<organism evidence="6 7">
    <name type="scientific">Bombilactobacillus mellifer</name>
    <dbReference type="NCBI Taxonomy" id="1218492"/>
    <lineage>
        <taxon>Bacteria</taxon>
        <taxon>Bacillati</taxon>
        <taxon>Bacillota</taxon>
        <taxon>Bacilli</taxon>
        <taxon>Lactobacillales</taxon>
        <taxon>Lactobacillaceae</taxon>
        <taxon>Bombilactobacillus</taxon>
    </lineage>
</organism>
<dbReference type="InterPro" id="IPR050771">
    <property type="entry name" value="Alpha-ketoacid_DH_E1_comp"/>
</dbReference>
<comment type="catalytic activity">
    <reaction evidence="4">
        <text>N(6)-[(R)-lipoyl]-L-lysyl-[protein] + 3-methyl-2-oxobutanoate + H(+) = N(6)-[(R)-S(8)-2-methylpropanoyldihydrolipoyl]-L-lysyl-[protein] + CO2</text>
        <dbReference type="Rhea" id="RHEA:13457"/>
        <dbReference type="Rhea" id="RHEA-COMP:10474"/>
        <dbReference type="Rhea" id="RHEA-COMP:10497"/>
        <dbReference type="ChEBI" id="CHEBI:11851"/>
        <dbReference type="ChEBI" id="CHEBI:15378"/>
        <dbReference type="ChEBI" id="CHEBI:16526"/>
        <dbReference type="ChEBI" id="CHEBI:83099"/>
        <dbReference type="ChEBI" id="CHEBI:83142"/>
        <dbReference type="EC" id="1.2.4.4"/>
    </reaction>
</comment>
<evidence type="ECO:0000313" key="6">
    <source>
        <dbReference type="EMBL" id="KJY61883.1"/>
    </source>
</evidence>
<comment type="similarity">
    <text evidence="4">Belongs to the BCKDHA family.</text>
</comment>
<dbReference type="AlphaFoldDB" id="A0A0F4LU40"/>
<protein>
    <recommendedName>
        <fullName evidence="4">2-oxoisovalerate dehydrogenase subunit alpha</fullName>
        <ecNumber evidence="4">1.2.4.4</ecNumber>
    </recommendedName>
    <alternativeName>
        <fullName evidence="4">Branched-chain alpha-keto acid dehydrogenase E1 component alpha chain</fullName>
    </alternativeName>
</protein>
<comment type="caution">
    <text evidence="6">The sequence shown here is derived from an EMBL/GenBank/DDBJ whole genome shotgun (WGS) entry which is preliminary data.</text>
</comment>
<keyword evidence="3 4" id="KW-0786">Thiamine pyrophosphate</keyword>
<evidence type="ECO:0000259" key="5">
    <source>
        <dbReference type="Pfam" id="PF00676"/>
    </source>
</evidence>
<dbReference type="InterPro" id="IPR029061">
    <property type="entry name" value="THDP-binding"/>
</dbReference>
<evidence type="ECO:0000313" key="7">
    <source>
        <dbReference type="Proteomes" id="UP000033558"/>
    </source>
</evidence>
<dbReference type="Proteomes" id="UP000033558">
    <property type="component" value="Unassembled WGS sequence"/>
</dbReference>
<dbReference type="GO" id="GO:0003863">
    <property type="term" value="F:branched-chain 2-oxo acid dehydrogenase activity"/>
    <property type="evidence" value="ECO:0007669"/>
    <property type="project" value="UniProtKB-EC"/>
</dbReference>
<keyword evidence="2 4" id="KW-0560">Oxidoreductase</keyword>
<evidence type="ECO:0000256" key="1">
    <source>
        <dbReference type="ARBA" id="ARBA00001964"/>
    </source>
</evidence>
<keyword evidence="6" id="KW-0670">Pyruvate</keyword>
<dbReference type="EMBL" id="JXJQ01000008">
    <property type="protein sequence ID" value="KJY61883.1"/>
    <property type="molecule type" value="Genomic_DNA"/>
</dbReference>
<dbReference type="PATRIC" id="fig|1218492.5.peg.1075"/>
<dbReference type="GO" id="GO:0009083">
    <property type="term" value="P:branched-chain amino acid catabolic process"/>
    <property type="evidence" value="ECO:0007669"/>
    <property type="project" value="TreeGrafter"/>
</dbReference>
<dbReference type="Pfam" id="PF00676">
    <property type="entry name" value="E1_dh"/>
    <property type="match status" value="1"/>
</dbReference>
<proteinExistence type="inferred from homology"/>
<evidence type="ECO:0000256" key="4">
    <source>
        <dbReference type="RuleBase" id="RU365014"/>
    </source>
</evidence>
<evidence type="ECO:0000256" key="3">
    <source>
        <dbReference type="ARBA" id="ARBA00023052"/>
    </source>
</evidence>